<reference evidence="5 6" key="1">
    <citation type="submission" date="2024-05" db="EMBL/GenBank/DDBJ databases">
        <title>Genomic Encyclopedia of Type Strains, Phase IV (KMG-IV): sequencing the most valuable type-strain genomes for metagenomic binning, comparative biology and taxonomic classification.</title>
        <authorList>
            <person name="Goeker M."/>
        </authorList>
    </citation>
    <scope>NUCLEOTIDE SEQUENCE [LARGE SCALE GENOMIC DNA]</scope>
    <source>
        <strain evidence="5 6">DSM 25286</strain>
    </source>
</reference>
<keyword evidence="5" id="KW-0238">DNA-binding</keyword>
<dbReference type="RefSeq" id="WP_230820428.1">
    <property type="nucleotide sequence ID" value="NZ_JAJNCU010000001.1"/>
</dbReference>
<comment type="caution">
    <text evidence="5">The sequence shown here is derived from an EMBL/GenBank/DDBJ whole genome shotgun (WGS) entry which is preliminary data.</text>
</comment>
<feature type="coiled-coil region" evidence="4">
    <location>
        <begin position="64"/>
        <end position="126"/>
    </location>
</feature>
<dbReference type="NCBIfam" id="NF045758">
    <property type="entry name" value="YlxM"/>
    <property type="match status" value="1"/>
</dbReference>
<dbReference type="Pfam" id="PF04297">
    <property type="entry name" value="UPF0122"/>
    <property type="match status" value="1"/>
</dbReference>
<dbReference type="GO" id="GO:0003677">
    <property type="term" value="F:DNA binding"/>
    <property type="evidence" value="ECO:0007669"/>
    <property type="project" value="UniProtKB-KW"/>
</dbReference>
<evidence type="ECO:0000313" key="6">
    <source>
        <dbReference type="Proteomes" id="UP001549019"/>
    </source>
</evidence>
<name>A0ABV2E7C0_9STAP</name>
<gene>
    <name evidence="5" type="ORF">ABHD89_000686</name>
</gene>
<accession>A0ABV2E7C0</accession>
<dbReference type="Gene3D" id="1.10.10.10">
    <property type="entry name" value="Winged helix-like DNA-binding domain superfamily/Winged helix DNA-binding domain"/>
    <property type="match status" value="1"/>
</dbReference>
<evidence type="ECO:0000256" key="3">
    <source>
        <dbReference type="HAMAP-Rule" id="MF_00245"/>
    </source>
</evidence>
<keyword evidence="4" id="KW-0175">Coiled coil</keyword>
<dbReference type="InterPro" id="IPR054831">
    <property type="entry name" value="UPF0122_fam_protein"/>
</dbReference>
<dbReference type="HAMAP" id="MF_00245">
    <property type="entry name" value="UPF0122"/>
    <property type="match status" value="1"/>
</dbReference>
<evidence type="ECO:0000256" key="2">
    <source>
        <dbReference type="ARBA" id="ARBA00024764"/>
    </source>
</evidence>
<dbReference type="InterPro" id="IPR007394">
    <property type="entry name" value="UPF0122"/>
</dbReference>
<organism evidence="5 6">
    <name type="scientific">Salinicoccus halitifaciens</name>
    <dbReference type="NCBI Taxonomy" id="1073415"/>
    <lineage>
        <taxon>Bacteria</taxon>
        <taxon>Bacillati</taxon>
        <taxon>Bacillota</taxon>
        <taxon>Bacilli</taxon>
        <taxon>Bacillales</taxon>
        <taxon>Staphylococcaceae</taxon>
        <taxon>Salinicoccus</taxon>
    </lineage>
</organism>
<comment type="function">
    <text evidence="2 3">Might take part in the signal recognition particle (SRP) pathway. This is inferred from the conservation of its genetic proximity to ftsY/ffh. May be a regulatory protein.</text>
</comment>
<evidence type="ECO:0000256" key="1">
    <source>
        <dbReference type="ARBA" id="ARBA00008720"/>
    </source>
</evidence>
<dbReference type="NCBIfam" id="NF001070">
    <property type="entry name" value="PRK00118.1-6"/>
    <property type="match status" value="1"/>
</dbReference>
<dbReference type="InterPro" id="IPR036388">
    <property type="entry name" value="WH-like_DNA-bd_sf"/>
</dbReference>
<keyword evidence="6" id="KW-1185">Reference proteome</keyword>
<dbReference type="PANTHER" id="PTHR40083:SF1">
    <property type="entry name" value="UPF0122 PROTEIN YLXM"/>
    <property type="match status" value="1"/>
</dbReference>
<dbReference type="SUPFAM" id="SSF88659">
    <property type="entry name" value="Sigma3 and sigma4 domains of RNA polymerase sigma factors"/>
    <property type="match status" value="1"/>
</dbReference>
<dbReference type="Proteomes" id="UP001549019">
    <property type="component" value="Unassembled WGS sequence"/>
</dbReference>
<evidence type="ECO:0000313" key="5">
    <source>
        <dbReference type="EMBL" id="MET3110298.1"/>
    </source>
</evidence>
<dbReference type="InterPro" id="IPR013324">
    <property type="entry name" value="RNA_pol_sigma_r3/r4-like"/>
</dbReference>
<protein>
    <recommendedName>
        <fullName evidence="3">UPF0122 protein ABHD89_000686</fullName>
    </recommendedName>
</protein>
<evidence type="ECO:0000256" key="4">
    <source>
        <dbReference type="SAM" id="Coils"/>
    </source>
</evidence>
<proteinExistence type="inferred from homology"/>
<dbReference type="PANTHER" id="PTHR40083">
    <property type="entry name" value="UPF0122 PROTEIN CBO2450/CLC_2298"/>
    <property type="match status" value="1"/>
</dbReference>
<dbReference type="EMBL" id="JBDZDV010000001">
    <property type="protein sequence ID" value="MET3110298.1"/>
    <property type="molecule type" value="Genomic_DNA"/>
</dbReference>
<comment type="similarity">
    <text evidence="1 3">Belongs to the UPF0122 family.</text>
</comment>
<sequence length="126" mass="15391">MSLMTQPQRQLIRMTEELERTTRVNYLFDFYHSLLTEKQRAYVELYYLEDYSFSEIADTLKVTRQAVYDNLKRTKDLLEDYEANLGLYGAFIKRQQYYRQIREYIKNQDFNKIDAVINELETLEEE</sequence>